<evidence type="ECO:0000256" key="7">
    <source>
        <dbReference type="SAM" id="MobiDB-lite"/>
    </source>
</evidence>
<comment type="subcellular location">
    <subcellularLocation>
        <location evidence="1">Membrane</location>
        <topology evidence="1">Multi-pass membrane protein</topology>
    </subcellularLocation>
</comment>
<name>A0A179GJ49_PURLI</name>
<dbReference type="InterPro" id="IPR036259">
    <property type="entry name" value="MFS_trans_sf"/>
</dbReference>
<dbReference type="AlphaFoldDB" id="A0A179GJ49"/>
<dbReference type="Gene3D" id="1.20.1250.20">
    <property type="entry name" value="MFS general substrate transporter like domains"/>
    <property type="match status" value="1"/>
</dbReference>
<evidence type="ECO:0000313" key="9">
    <source>
        <dbReference type="EMBL" id="OAQ77460.1"/>
    </source>
</evidence>
<keyword evidence="6 8" id="KW-0472">Membrane</keyword>
<feature type="transmembrane region" description="Helical" evidence="8">
    <location>
        <begin position="452"/>
        <end position="472"/>
    </location>
</feature>
<accession>A0A179GJ49</accession>
<evidence type="ECO:0000313" key="10">
    <source>
        <dbReference type="Proteomes" id="UP000078240"/>
    </source>
</evidence>
<keyword evidence="3" id="KW-0813">Transport</keyword>
<gene>
    <name evidence="9" type="ORF">VFPBJ_07932</name>
</gene>
<dbReference type="EMBL" id="LSBH01000006">
    <property type="protein sequence ID" value="OAQ77460.1"/>
    <property type="molecule type" value="Genomic_DNA"/>
</dbReference>
<protein>
    <submittedName>
        <fullName evidence="9">Oligopeptide transporter</fullName>
    </submittedName>
</protein>
<dbReference type="InterPro" id="IPR000109">
    <property type="entry name" value="POT_fam"/>
</dbReference>
<feature type="transmembrane region" description="Helical" evidence="8">
    <location>
        <begin position="542"/>
        <end position="563"/>
    </location>
</feature>
<evidence type="ECO:0000256" key="6">
    <source>
        <dbReference type="ARBA" id="ARBA00023136"/>
    </source>
</evidence>
<comment type="caution">
    <text evidence="9">The sequence shown here is derived from an EMBL/GenBank/DDBJ whole genome shotgun (WGS) entry which is preliminary data.</text>
</comment>
<feature type="transmembrane region" description="Helical" evidence="8">
    <location>
        <begin position="191"/>
        <end position="209"/>
    </location>
</feature>
<feature type="transmembrane region" description="Helical" evidence="8">
    <location>
        <begin position="164"/>
        <end position="185"/>
    </location>
</feature>
<evidence type="ECO:0000256" key="4">
    <source>
        <dbReference type="ARBA" id="ARBA00022692"/>
    </source>
</evidence>
<feature type="region of interest" description="Disordered" evidence="7">
    <location>
        <begin position="616"/>
        <end position="643"/>
    </location>
</feature>
<evidence type="ECO:0000256" key="3">
    <source>
        <dbReference type="ARBA" id="ARBA00022448"/>
    </source>
</evidence>
<keyword evidence="4 8" id="KW-0812">Transmembrane</keyword>
<keyword evidence="5 8" id="KW-1133">Transmembrane helix</keyword>
<evidence type="ECO:0000256" key="8">
    <source>
        <dbReference type="SAM" id="Phobius"/>
    </source>
</evidence>
<dbReference type="FunFam" id="1.20.1250.20:FF:000085">
    <property type="entry name" value="MFS peptide transporter Ptr2"/>
    <property type="match status" value="1"/>
</dbReference>
<reference evidence="9 10" key="1">
    <citation type="submission" date="2016-01" db="EMBL/GenBank/DDBJ databases">
        <title>Biosynthesis of antibiotic leucinostatins and their inhibition on Phytophthora in bio-control Purpureocillium lilacinum.</title>
        <authorList>
            <person name="Wang G."/>
            <person name="Liu Z."/>
            <person name="Lin R."/>
            <person name="Li E."/>
            <person name="Mao Z."/>
            <person name="Ling J."/>
            <person name="Yin W."/>
            <person name="Xie B."/>
        </authorList>
    </citation>
    <scope>NUCLEOTIDE SEQUENCE [LARGE SCALE GENOMIC DNA]</scope>
    <source>
        <strain evidence="9">PLBJ-1</strain>
    </source>
</reference>
<evidence type="ECO:0000256" key="1">
    <source>
        <dbReference type="ARBA" id="ARBA00004141"/>
    </source>
</evidence>
<comment type="similarity">
    <text evidence="2">Belongs to the major facilitator superfamily. Proton-dependent oligopeptide transporter (POT/PTR) (TC 2.A.17) family.</text>
</comment>
<proteinExistence type="inferred from homology"/>
<feature type="transmembrane region" description="Helical" evidence="8">
    <location>
        <begin position="569"/>
        <end position="589"/>
    </location>
</feature>
<feature type="transmembrane region" description="Helical" evidence="8">
    <location>
        <begin position="251"/>
        <end position="270"/>
    </location>
</feature>
<evidence type="ECO:0000256" key="2">
    <source>
        <dbReference type="ARBA" id="ARBA00005982"/>
    </source>
</evidence>
<dbReference type="GO" id="GO:0005886">
    <property type="term" value="C:plasma membrane"/>
    <property type="evidence" value="ECO:0007669"/>
    <property type="project" value="UniProtKB-ARBA"/>
</dbReference>
<dbReference type="PANTHER" id="PTHR11654">
    <property type="entry name" value="OLIGOPEPTIDE TRANSPORTER-RELATED"/>
    <property type="match status" value="1"/>
</dbReference>
<dbReference type="Proteomes" id="UP000078240">
    <property type="component" value="Unassembled WGS sequence"/>
</dbReference>
<dbReference type="SUPFAM" id="SSF103473">
    <property type="entry name" value="MFS general substrate transporter"/>
    <property type="match status" value="1"/>
</dbReference>
<evidence type="ECO:0000256" key="5">
    <source>
        <dbReference type="ARBA" id="ARBA00022989"/>
    </source>
</evidence>
<dbReference type="Pfam" id="PF00854">
    <property type="entry name" value="PTR2"/>
    <property type="match status" value="1"/>
</dbReference>
<sequence length="643" mass="71239">MPAGENVEPIMAAALHQEDIEEKKISLSAARHGHQAICRASGFHQDRDASVAGMLEPFPTPEELATLRRVPNKIPIKLFTIGFVELCERFSFYGTTAMFTNFIEQPLPQGSVTGASLEQPGAMGLGQRASTGITTLNQVWQYFMPLFGAWIADAKLGRYRTITIALAIDILGHVILVMSAIPPIIVRQGASMALLIIAILVMGIGTGGVKPNLSCLIVEQLGEQHMFVKSLPSGERVIVDPAITIERIYNWFYFFINFGALIGVITMVYAEQYVGFYLSYTLPTIILALGPLVMWWGRSRYVGREPAGSVLLPAVRTFFLAQAGRWSMNPYRTWKNMSDGTFWENVKPSKFPRGTQPSWMTFDDAWVDELRRGFAACAVFCWTPVFWLCYNQVNNNLISQAAVLQRDGVPNDILSNLNPFSLLVFIPLNDFLIYPALRKAGVRLTPIKKITLGFYVGSCAMIWAAVVQYHIYQKSVCGRYASGRMWSEEKQDMVKCPPVDIKVWAQAGSYVLIALSEVFASITALEYAYSKAPKNMRSMVQALALFTTSFSAAIGQAFVGLSADPLLVWNYGVVAILAIVVGTCFYFHFRALDIHEDDLNELPEGTVGIKVDTESPYASRGDEKRNSNRKPAVCGVRGSVGDM</sequence>
<organism evidence="9 10">
    <name type="scientific">Purpureocillium lilacinum</name>
    <name type="common">Paecilomyces lilacinus</name>
    <dbReference type="NCBI Taxonomy" id="33203"/>
    <lineage>
        <taxon>Eukaryota</taxon>
        <taxon>Fungi</taxon>
        <taxon>Dikarya</taxon>
        <taxon>Ascomycota</taxon>
        <taxon>Pezizomycotina</taxon>
        <taxon>Sordariomycetes</taxon>
        <taxon>Hypocreomycetidae</taxon>
        <taxon>Hypocreales</taxon>
        <taxon>Ophiocordycipitaceae</taxon>
        <taxon>Purpureocillium</taxon>
    </lineage>
</organism>
<feature type="transmembrane region" description="Helical" evidence="8">
    <location>
        <begin position="276"/>
        <end position="296"/>
    </location>
</feature>
<dbReference type="GO" id="GO:0071916">
    <property type="term" value="F:dipeptide transmembrane transporter activity"/>
    <property type="evidence" value="ECO:0007669"/>
    <property type="project" value="UniProtKB-ARBA"/>
</dbReference>
<feature type="transmembrane region" description="Helical" evidence="8">
    <location>
        <begin position="507"/>
        <end position="530"/>
    </location>
</feature>